<keyword evidence="2" id="KW-0067">ATP-binding</keyword>
<keyword evidence="2" id="KW-0547">Nucleotide-binding</keyword>
<dbReference type="GO" id="GO:0005524">
    <property type="term" value="F:ATP binding"/>
    <property type="evidence" value="ECO:0007669"/>
    <property type="project" value="UniProtKB-KW"/>
</dbReference>
<dbReference type="RefSeq" id="WP_123854436.1">
    <property type="nucleotide sequence ID" value="NZ_CP033912.1"/>
</dbReference>
<dbReference type="Proteomes" id="UP000281741">
    <property type="component" value="Chromosome"/>
</dbReference>
<dbReference type="SUPFAM" id="SSF52540">
    <property type="entry name" value="P-loop containing nucleoside triphosphate hydrolases"/>
    <property type="match status" value="1"/>
</dbReference>
<evidence type="ECO:0000259" key="1">
    <source>
        <dbReference type="Pfam" id="PF13401"/>
    </source>
</evidence>
<feature type="domain" description="ORC1/DEAH AAA+ ATPase" evidence="1">
    <location>
        <begin position="91"/>
        <end position="212"/>
    </location>
</feature>
<dbReference type="AlphaFoldDB" id="A0AAD0YC82"/>
<accession>A0AAD0YC82</accession>
<dbReference type="Pfam" id="PF13401">
    <property type="entry name" value="AAA_22"/>
    <property type="match status" value="1"/>
</dbReference>
<protein>
    <submittedName>
        <fullName evidence="2">ATP-binding protein</fullName>
    </submittedName>
</protein>
<reference evidence="4 5" key="1">
    <citation type="submission" date="2018-11" db="EMBL/GenBank/DDBJ databases">
        <title>Proposal to divide the Flavobacteriaceae and reorganize its genera based on Amino Acid Identity values calculated from whole genome sequences.</title>
        <authorList>
            <person name="Nicholson A.C."/>
            <person name="Gulvik C.A."/>
            <person name="Whitney A.M."/>
            <person name="Humrighouse B.W."/>
            <person name="Bell M."/>
            <person name="Holmes B."/>
            <person name="Steigerwalt A.G."/>
            <person name="Villarma A."/>
            <person name="Sheth M."/>
            <person name="Batra D."/>
            <person name="Pryor J."/>
            <person name="Bernardet J.-F."/>
            <person name="Hugo C."/>
            <person name="Kampfer P."/>
            <person name="Newman J."/>
            <person name="McQuiston J.R."/>
        </authorList>
    </citation>
    <scope>NUCLEOTIDE SEQUENCE [LARGE SCALE GENOMIC DNA]</scope>
    <source>
        <strain evidence="2 4">G0207</strain>
        <strain evidence="3 5">H5143</strain>
    </source>
</reference>
<organism evidence="2 4">
    <name type="scientific">Chryseobacterium shandongense</name>
    <dbReference type="NCBI Taxonomy" id="1493872"/>
    <lineage>
        <taxon>Bacteria</taxon>
        <taxon>Pseudomonadati</taxon>
        <taxon>Bacteroidota</taxon>
        <taxon>Flavobacteriia</taxon>
        <taxon>Flavobacteriales</taxon>
        <taxon>Weeksellaceae</taxon>
        <taxon>Chryseobacterium group</taxon>
        <taxon>Chryseobacterium</taxon>
    </lineage>
</organism>
<dbReference type="Proteomes" id="UP000274073">
    <property type="component" value="Chromosome"/>
</dbReference>
<dbReference type="GO" id="GO:0016887">
    <property type="term" value="F:ATP hydrolysis activity"/>
    <property type="evidence" value="ECO:0007669"/>
    <property type="project" value="InterPro"/>
</dbReference>
<dbReference type="Gene3D" id="3.40.50.300">
    <property type="entry name" value="P-loop containing nucleotide triphosphate hydrolases"/>
    <property type="match status" value="1"/>
</dbReference>
<evidence type="ECO:0000313" key="3">
    <source>
        <dbReference type="EMBL" id="AZA95556.1"/>
    </source>
</evidence>
<evidence type="ECO:0000313" key="2">
    <source>
        <dbReference type="EMBL" id="AZA87127.1"/>
    </source>
</evidence>
<sequence>MTNLQKNEIVILIENEKIRLGSYAKVATKCEVSTATISQMINRNWDLIKPEMWSKVGFSLGFDESEWQIAETMGYRKVANICTDAKNEAFFMILSSPAGRGKTKPLEKYYELNADNEVFYIKCREWAKREFLVELCKSLGIDSTKHYVHVDKLGTKVSEFFNQRKGKKPLLIVDDAGKLKDSAIRWFIHLFDENEDNMGCLLAGTEYLEKRIRDGVRLKKLGFDEIESRFGRTYLGLIGTTQKDAQLICSANGIHDNALQVQLFKECNPLKKIIQTREGNQSIEVIEDIRRLKRAVKREKLKLQYN</sequence>
<evidence type="ECO:0000313" key="5">
    <source>
        <dbReference type="Proteomes" id="UP000281741"/>
    </source>
</evidence>
<dbReference type="EMBL" id="CP033912">
    <property type="protein sequence ID" value="AZA95556.1"/>
    <property type="molecule type" value="Genomic_DNA"/>
</dbReference>
<keyword evidence="5" id="KW-1185">Reference proteome</keyword>
<dbReference type="EMBL" id="CP033915">
    <property type="protein sequence ID" value="AZA87127.1"/>
    <property type="molecule type" value="Genomic_DNA"/>
</dbReference>
<name>A0AAD0YC82_9FLAO</name>
<dbReference type="InterPro" id="IPR027417">
    <property type="entry name" value="P-loop_NTPase"/>
</dbReference>
<proteinExistence type="predicted"/>
<evidence type="ECO:0000313" key="4">
    <source>
        <dbReference type="Proteomes" id="UP000274073"/>
    </source>
</evidence>
<dbReference type="InterPro" id="IPR049945">
    <property type="entry name" value="AAA_22"/>
</dbReference>
<gene>
    <name evidence="2" type="ORF">EG349_10185</name>
    <name evidence="3" type="ORF">EG353_08260</name>
</gene>